<reference evidence="1" key="1">
    <citation type="submission" date="2022-12" db="EMBL/GenBank/DDBJ databases">
        <authorList>
            <person name="Petersen C."/>
        </authorList>
    </citation>
    <scope>NUCLEOTIDE SEQUENCE</scope>
    <source>
        <strain evidence="1">IBT 17660</strain>
    </source>
</reference>
<name>A0A9W9X495_9EURO</name>
<dbReference type="AlphaFoldDB" id="A0A9W9X495"/>
<sequence length="139" mass="15724">MRSGWRSALRICGCVEPNDIALHGRESCLFLDSHDRKRTWVFHFLARQEFTVSEIEDYTIEGQVAAQAGYPVTTVPTGTSKESGMPYDLAIINTAFSGPTLIKYASAIKDPQETSGTKLQRTFPEWRGYLERDQPVNMY</sequence>
<organism evidence="1 2">
    <name type="scientific">Penicillium desertorum</name>
    <dbReference type="NCBI Taxonomy" id="1303715"/>
    <lineage>
        <taxon>Eukaryota</taxon>
        <taxon>Fungi</taxon>
        <taxon>Dikarya</taxon>
        <taxon>Ascomycota</taxon>
        <taxon>Pezizomycotina</taxon>
        <taxon>Eurotiomycetes</taxon>
        <taxon>Eurotiomycetidae</taxon>
        <taxon>Eurotiales</taxon>
        <taxon>Aspergillaceae</taxon>
        <taxon>Penicillium</taxon>
    </lineage>
</organism>
<keyword evidence="2" id="KW-1185">Reference proteome</keyword>
<gene>
    <name evidence="1" type="ORF">N7530_002849</name>
</gene>
<evidence type="ECO:0000313" key="1">
    <source>
        <dbReference type="EMBL" id="KAJ5483603.1"/>
    </source>
</evidence>
<proteinExistence type="predicted"/>
<dbReference type="EMBL" id="JAPWDO010000002">
    <property type="protein sequence ID" value="KAJ5483603.1"/>
    <property type="molecule type" value="Genomic_DNA"/>
</dbReference>
<dbReference type="Gene3D" id="3.90.1300.10">
    <property type="entry name" value="Amidase signature (AS) domain"/>
    <property type="match status" value="1"/>
</dbReference>
<dbReference type="InterPro" id="IPR036928">
    <property type="entry name" value="AS_sf"/>
</dbReference>
<protein>
    <submittedName>
        <fullName evidence="1">Uncharacterized protein</fullName>
    </submittedName>
</protein>
<comment type="caution">
    <text evidence="1">The sequence shown here is derived from an EMBL/GenBank/DDBJ whole genome shotgun (WGS) entry which is preliminary data.</text>
</comment>
<accession>A0A9W9X495</accession>
<dbReference type="Proteomes" id="UP001147760">
    <property type="component" value="Unassembled WGS sequence"/>
</dbReference>
<reference evidence="1" key="2">
    <citation type="journal article" date="2023" name="IMA Fungus">
        <title>Comparative genomic study of the Penicillium genus elucidates a diverse pangenome and 15 lateral gene transfer events.</title>
        <authorList>
            <person name="Petersen C."/>
            <person name="Sorensen T."/>
            <person name="Nielsen M.R."/>
            <person name="Sondergaard T.E."/>
            <person name="Sorensen J.L."/>
            <person name="Fitzpatrick D.A."/>
            <person name="Frisvad J.C."/>
            <person name="Nielsen K.L."/>
        </authorList>
    </citation>
    <scope>NUCLEOTIDE SEQUENCE</scope>
    <source>
        <strain evidence="1">IBT 17660</strain>
    </source>
</reference>
<dbReference type="OrthoDB" id="566138at2759"/>
<evidence type="ECO:0000313" key="2">
    <source>
        <dbReference type="Proteomes" id="UP001147760"/>
    </source>
</evidence>
<dbReference type="SUPFAM" id="SSF75304">
    <property type="entry name" value="Amidase signature (AS) enzymes"/>
    <property type="match status" value="1"/>
</dbReference>